<reference evidence="1" key="1">
    <citation type="submission" date="2024-01" db="EMBL/GenBank/DDBJ databases">
        <authorList>
            <person name="Webb A."/>
        </authorList>
    </citation>
    <scope>NUCLEOTIDE SEQUENCE</scope>
    <source>
        <strain evidence="1">Pm1</strain>
    </source>
</reference>
<name>A0AAV1TGC2_9STRA</name>
<protein>
    <submittedName>
        <fullName evidence="1">Uncharacterized protein</fullName>
    </submittedName>
</protein>
<sequence length="97" mass="10873">MPHGLLGLNDKQRHLRLCDGSLRSRRSFRFVRSIPLGMLIGGRAWCSITMRGLRGASGDRDFAHERLPLKQDTSGNAALLFKLDDLDISDIRHVDAC</sequence>
<accession>A0AAV1TGC2</accession>
<comment type="caution">
    <text evidence="1">The sequence shown here is derived from an EMBL/GenBank/DDBJ whole genome shotgun (WGS) entry which is preliminary data.</text>
</comment>
<dbReference type="Proteomes" id="UP001162060">
    <property type="component" value="Unassembled WGS sequence"/>
</dbReference>
<gene>
    <name evidence="1" type="ORF">PM001_LOCUS5702</name>
</gene>
<organism evidence="1 2">
    <name type="scientific">Peronospora matthiolae</name>
    <dbReference type="NCBI Taxonomy" id="2874970"/>
    <lineage>
        <taxon>Eukaryota</taxon>
        <taxon>Sar</taxon>
        <taxon>Stramenopiles</taxon>
        <taxon>Oomycota</taxon>
        <taxon>Peronosporomycetes</taxon>
        <taxon>Peronosporales</taxon>
        <taxon>Peronosporaceae</taxon>
        <taxon>Peronospora</taxon>
    </lineage>
</organism>
<dbReference type="EMBL" id="CAKLBY020000047">
    <property type="protein sequence ID" value="CAK7917988.1"/>
    <property type="molecule type" value="Genomic_DNA"/>
</dbReference>
<dbReference type="AlphaFoldDB" id="A0AAV1TGC2"/>
<evidence type="ECO:0000313" key="1">
    <source>
        <dbReference type="EMBL" id="CAK7917988.1"/>
    </source>
</evidence>
<evidence type="ECO:0000313" key="2">
    <source>
        <dbReference type="Proteomes" id="UP001162060"/>
    </source>
</evidence>
<proteinExistence type="predicted"/>